<sequence length="173" mass="19336">MPATPTCCKLATPDIKPLEYPFPELINLGSNHVLPPPQSNVILSSISSALQDVSQLELGILHLEGKISELRIEREARLAFAIAHKALVSPLRRTPPEIFTEIFLYCVEENLEHPMTPILLASICSRWRSIALYSPQLWASLQFTIRHHNMESQTALATVWLSRAGKHPLSIAL</sequence>
<dbReference type="InterPro" id="IPR036047">
    <property type="entry name" value="F-box-like_dom_sf"/>
</dbReference>
<evidence type="ECO:0008006" key="2">
    <source>
        <dbReference type="Google" id="ProtNLM"/>
    </source>
</evidence>
<dbReference type="SUPFAM" id="SSF81383">
    <property type="entry name" value="F-box domain"/>
    <property type="match status" value="1"/>
</dbReference>
<evidence type="ECO:0000313" key="1">
    <source>
        <dbReference type="EMBL" id="KZP02479.1"/>
    </source>
</evidence>
<dbReference type="OrthoDB" id="3365698at2759"/>
<accession>A0A167T1Y8</accession>
<proteinExistence type="predicted"/>
<name>A0A167T1Y8_9AGAM</name>
<organism evidence="1">
    <name type="scientific">Athelia psychrophila</name>
    <dbReference type="NCBI Taxonomy" id="1759441"/>
    <lineage>
        <taxon>Eukaryota</taxon>
        <taxon>Fungi</taxon>
        <taxon>Dikarya</taxon>
        <taxon>Basidiomycota</taxon>
        <taxon>Agaricomycotina</taxon>
        <taxon>Agaricomycetes</taxon>
        <taxon>Agaricomycetidae</taxon>
        <taxon>Atheliales</taxon>
        <taxon>Atheliaceae</taxon>
        <taxon>Athelia</taxon>
    </lineage>
</organism>
<dbReference type="EMBL" id="KV418538">
    <property type="protein sequence ID" value="KZP02479.1"/>
    <property type="molecule type" value="Genomic_DNA"/>
</dbReference>
<reference evidence="1" key="1">
    <citation type="journal article" date="2016" name="Mol. Biol. Evol.">
        <title>Comparative Genomics of Early-Diverging Mushroom-Forming Fungi Provides Insights into the Origins of Lignocellulose Decay Capabilities.</title>
        <authorList>
            <person name="Nagy L.G."/>
            <person name="Riley R."/>
            <person name="Tritt A."/>
            <person name="Adam C."/>
            <person name="Daum C."/>
            <person name="Floudas D."/>
            <person name="Sun H."/>
            <person name="Yadav J.S."/>
            <person name="Pangilinan J."/>
            <person name="Larsson K.H."/>
            <person name="Matsuura K."/>
            <person name="Barry K."/>
            <person name="Labutti K."/>
            <person name="Kuo R."/>
            <person name="Ohm R.A."/>
            <person name="Bhattacharya S.S."/>
            <person name="Shirouzu T."/>
            <person name="Yoshinaga Y."/>
            <person name="Martin F.M."/>
            <person name="Grigoriev I.V."/>
            <person name="Hibbett D.S."/>
        </authorList>
    </citation>
    <scope>NUCLEOTIDE SEQUENCE [LARGE SCALE GENOMIC DNA]</scope>
    <source>
        <strain evidence="1">CBS 109695</strain>
    </source>
</reference>
<dbReference type="AlphaFoldDB" id="A0A167T1Y8"/>
<protein>
    <recommendedName>
        <fullName evidence="2">F-box domain-containing protein</fullName>
    </recommendedName>
</protein>
<feature type="non-terminal residue" evidence="1">
    <location>
        <position position="173"/>
    </location>
</feature>
<dbReference type="STRING" id="436010.A0A167T1Y8"/>
<gene>
    <name evidence="1" type="ORF">FIBSPDRAFT_770687</name>
</gene>